<evidence type="ECO:0000259" key="1">
    <source>
        <dbReference type="Pfam" id="PF21814"/>
    </source>
</evidence>
<gene>
    <name evidence="2" type="ORF">TISLANDTSLP1_03770</name>
</gene>
<name>A0A9W6LJL9_9BACT</name>
<organism evidence="2 3">
    <name type="scientific">Thermodesulfovibrio yellowstonii</name>
    <dbReference type="NCBI Taxonomy" id="28262"/>
    <lineage>
        <taxon>Bacteria</taxon>
        <taxon>Pseudomonadati</taxon>
        <taxon>Nitrospirota</taxon>
        <taxon>Thermodesulfovibrionia</taxon>
        <taxon>Thermodesulfovibrionales</taxon>
        <taxon>Thermodesulfovibrionaceae</taxon>
        <taxon>Thermodesulfovibrio</taxon>
    </lineage>
</organism>
<comment type="caution">
    <text evidence="2">The sequence shown here is derived from an EMBL/GenBank/DDBJ whole genome shotgun (WGS) entry which is preliminary data.</text>
</comment>
<dbReference type="Proteomes" id="UP001144297">
    <property type="component" value="Unassembled WGS sequence"/>
</dbReference>
<evidence type="ECO:0000313" key="2">
    <source>
        <dbReference type="EMBL" id="GLI52684.1"/>
    </source>
</evidence>
<dbReference type="AlphaFoldDB" id="A0A9W6LJL9"/>
<dbReference type="EMBL" id="BSDX01000001">
    <property type="protein sequence ID" value="GLI52684.1"/>
    <property type="molecule type" value="Genomic_DNA"/>
</dbReference>
<feature type="domain" description="DUF6883" evidence="1">
    <location>
        <begin position="2"/>
        <end position="110"/>
    </location>
</feature>
<keyword evidence="3" id="KW-1185">Reference proteome</keyword>
<dbReference type="Pfam" id="PF21814">
    <property type="entry name" value="DUF6883"/>
    <property type="match status" value="1"/>
</dbReference>
<sequence>MKLSNYEKALIDNEKILNYLLSETHPVGKFKAKFFRSLGFNANNADLLKNALLQIACDGTVTKAIDTPFGVKYIIEGFLPTPIGQTVNILTVWIIEKGEKILRFVTAYPK</sequence>
<reference evidence="2" key="1">
    <citation type="submission" date="2022-12" db="EMBL/GenBank/DDBJ databases">
        <title>Reference genome sequencing for broad-spectrum identification of bacterial and archaeal isolates by mass spectrometry.</title>
        <authorList>
            <person name="Sekiguchi Y."/>
            <person name="Tourlousse D.M."/>
        </authorList>
    </citation>
    <scope>NUCLEOTIDE SEQUENCE</scope>
    <source>
        <strain evidence="2">TSL-P1</strain>
    </source>
</reference>
<accession>A0A9W6LJL9</accession>
<evidence type="ECO:0000313" key="3">
    <source>
        <dbReference type="Proteomes" id="UP001144297"/>
    </source>
</evidence>
<dbReference type="InterPro" id="IPR049250">
    <property type="entry name" value="DUF6883"/>
</dbReference>
<protein>
    <recommendedName>
        <fullName evidence="1">DUF6883 domain-containing protein</fullName>
    </recommendedName>
</protein>
<proteinExistence type="predicted"/>